<proteinExistence type="predicted"/>
<sequence length="207" mass="24375">MTNAQSKDDSDEKTNRRPVINTVDLLDDANILINGHQYQLVSDERSAFDREQLAERFSPVLSKYDYIVGDIGYEQLRLRGFYSNDDRNAKDTEKQSAIQDYLLEFCNFGCAYFILRNLSVNKPAKQRSLRTKETTKKPTNKNASKNKRPNKRVRKFKQKPFVEEKITEQKAKPVNHRQNKITEVHKRGKRSFTIRETKRGRKNDFRL</sequence>
<dbReference type="InterPro" id="IPR009370">
    <property type="entry name" value="YutD-like"/>
</dbReference>
<feature type="compositionally biased region" description="Basic residues" evidence="1">
    <location>
        <begin position="144"/>
        <end position="158"/>
    </location>
</feature>
<feature type="region of interest" description="Disordered" evidence="1">
    <location>
        <begin position="124"/>
        <end position="207"/>
    </location>
</feature>
<keyword evidence="3" id="KW-1185">Reference proteome</keyword>
<feature type="compositionally biased region" description="Basic and acidic residues" evidence="1">
    <location>
        <begin position="160"/>
        <end position="171"/>
    </location>
</feature>
<reference evidence="3" key="1">
    <citation type="submission" date="2024-06" db="EMBL/GenBank/DDBJ databases">
        <authorList>
            <person name="Chang H.C."/>
            <person name="Mun S.Y."/>
        </authorList>
    </citation>
    <scope>NUCLEOTIDE SEQUENCE [LARGE SCALE GENOMIC DNA]</scope>
    <source>
        <strain evidence="3">KT1</strain>
    </source>
</reference>
<feature type="compositionally biased region" description="Basic and acidic residues" evidence="1">
    <location>
        <begin position="193"/>
        <end position="207"/>
    </location>
</feature>
<dbReference type="RefSeq" id="WP_063697876.1">
    <property type="nucleotide sequence ID" value="NZ_BBIM01000033.1"/>
</dbReference>
<dbReference type="InterPro" id="IPR038141">
    <property type="entry name" value="YutD-like_sf"/>
</dbReference>
<evidence type="ECO:0000256" key="1">
    <source>
        <dbReference type="SAM" id="MobiDB-lite"/>
    </source>
</evidence>
<evidence type="ECO:0000313" key="2">
    <source>
        <dbReference type="EMBL" id="WPC21124.1"/>
    </source>
</evidence>
<dbReference type="PIRSF" id="PIRSF012565">
    <property type="entry name" value="DUF1027"/>
    <property type="match status" value="1"/>
</dbReference>
<evidence type="ECO:0000313" key="3">
    <source>
        <dbReference type="Proteomes" id="UP001302696"/>
    </source>
</evidence>
<dbReference type="Proteomes" id="UP001302696">
    <property type="component" value="Chromosome"/>
</dbReference>
<gene>
    <name evidence="2" type="ORF">N6G96_07525</name>
</gene>
<protein>
    <submittedName>
        <fullName evidence="2">YutD family protein</fullName>
    </submittedName>
</protein>
<organism evidence="2 3">
    <name type="scientific">Pediococcus inopinatus</name>
    <dbReference type="NCBI Taxonomy" id="114090"/>
    <lineage>
        <taxon>Bacteria</taxon>
        <taxon>Bacillati</taxon>
        <taxon>Bacillota</taxon>
        <taxon>Bacilli</taxon>
        <taxon>Lactobacillales</taxon>
        <taxon>Lactobacillaceae</taxon>
        <taxon>Pediococcus</taxon>
    </lineage>
</organism>
<accession>A0ABZ0Q3Z4</accession>
<dbReference type="Pfam" id="PF06265">
    <property type="entry name" value="YutD-like"/>
    <property type="match status" value="1"/>
</dbReference>
<dbReference type="Gene3D" id="3.50.4.20">
    <property type="match status" value="1"/>
</dbReference>
<name>A0ABZ0Q3Z4_9LACO</name>
<dbReference type="EMBL" id="CP104778">
    <property type="protein sequence ID" value="WPC21124.1"/>
    <property type="molecule type" value="Genomic_DNA"/>
</dbReference>